<reference evidence="2" key="1">
    <citation type="journal article" date="2022" name="G3 (Bethesda)">
        <title>High quality genome of the basidiomycete yeast Dioszegia hungarica PDD-24b-2 isolated from cloud water.</title>
        <authorList>
            <person name="Jarrige D."/>
            <person name="Haridas S."/>
            <person name="Bleykasten-Grosshans C."/>
            <person name="Joly M."/>
            <person name="Nadalig T."/>
            <person name="Sancelme M."/>
            <person name="Vuilleumier S."/>
            <person name="Grigoriev I.V."/>
            <person name="Amato P."/>
            <person name="Bringel F."/>
        </authorList>
    </citation>
    <scope>NUCLEOTIDE SEQUENCE</scope>
    <source>
        <strain evidence="2">PDD-24b-2</strain>
    </source>
</reference>
<proteinExistence type="predicted"/>
<evidence type="ECO:0000313" key="2">
    <source>
        <dbReference type="EMBL" id="KAI9639178.1"/>
    </source>
</evidence>
<evidence type="ECO:0000256" key="1">
    <source>
        <dbReference type="SAM" id="MobiDB-lite"/>
    </source>
</evidence>
<feature type="compositionally biased region" description="Acidic residues" evidence="1">
    <location>
        <begin position="95"/>
        <end position="110"/>
    </location>
</feature>
<evidence type="ECO:0000313" key="3">
    <source>
        <dbReference type="Proteomes" id="UP001164286"/>
    </source>
</evidence>
<comment type="caution">
    <text evidence="2">The sequence shown here is derived from an EMBL/GenBank/DDBJ whole genome shotgun (WGS) entry which is preliminary data.</text>
</comment>
<feature type="region of interest" description="Disordered" evidence="1">
    <location>
        <begin position="189"/>
        <end position="291"/>
    </location>
</feature>
<sequence length="291" mass="32062">MTIWISLVTFVQTETRGFAHPLKAARAECLRSRMRVDLPSSAVLRSLRSPLRQSLVSGSVDKVTQRKQAAVVSHRSLQSSEEDLSVRSSLRSDITESDEEPPDEDADESPFDPQTSDRSSMYGIFSYMPPRRVDSTETDTSRDSSLHNQSNAFGSGDVTVPAAHFQAEIAVLPSYTPSLVAERDSQAYVLDSDSERTSSASRTQSPLTDHGPYELEDTSIAPSEIYELADTSIRSGHPTGYTSDPYYVTQAGPSYESRTGRDIAGETSRRRTQHQTTVDATEPTEVYELPA</sequence>
<feature type="compositionally biased region" description="Basic and acidic residues" evidence="1">
    <location>
        <begin position="131"/>
        <end position="145"/>
    </location>
</feature>
<dbReference type="RefSeq" id="XP_052948955.1">
    <property type="nucleotide sequence ID" value="XM_053087778.1"/>
</dbReference>
<feature type="compositionally biased region" description="Polar residues" evidence="1">
    <location>
        <begin position="197"/>
        <end position="207"/>
    </location>
</feature>
<accession>A0AA38LXY4</accession>
<gene>
    <name evidence="2" type="ORF">MKK02DRAFT_29290</name>
</gene>
<organism evidence="2 3">
    <name type="scientific">Dioszegia hungarica</name>
    <dbReference type="NCBI Taxonomy" id="4972"/>
    <lineage>
        <taxon>Eukaryota</taxon>
        <taxon>Fungi</taxon>
        <taxon>Dikarya</taxon>
        <taxon>Basidiomycota</taxon>
        <taxon>Agaricomycotina</taxon>
        <taxon>Tremellomycetes</taxon>
        <taxon>Tremellales</taxon>
        <taxon>Bulleribasidiaceae</taxon>
        <taxon>Dioszegia</taxon>
    </lineage>
</organism>
<protein>
    <submittedName>
        <fullName evidence="2">Uncharacterized protein</fullName>
    </submittedName>
</protein>
<keyword evidence="3" id="KW-1185">Reference proteome</keyword>
<name>A0AA38LXY4_9TREE</name>
<feature type="compositionally biased region" description="Basic and acidic residues" evidence="1">
    <location>
        <begin position="258"/>
        <end position="269"/>
    </location>
</feature>
<dbReference type="EMBL" id="JAKWFO010000001">
    <property type="protein sequence ID" value="KAI9639178.1"/>
    <property type="molecule type" value="Genomic_DNA"/>
</dbReference>
<dbReference type="GeneID" id="77726983"/>
<dbReference type="AlphaFoldDB" id="A0AA38LXY4"/>
<feature type="region of interest" description="Disordered" evidence="1">
    <location>
        <begin position="71"/>
        <end position="153"/>
    </location>
</feature>
<dbReference type="Proteomes" id="UP001164286">
    <property type="component" value="Unassembled WGS sequence"/>
</dbReference>